<keyword evidence="7" id="KW-1185">Reference proteome</keyword>
<evidence type="ECO:0000256" key="4">
    <source>
        <dbReference type="SAM" id="MobiDB-lite"/>
    </source>
</evidence>
<gene>
    <name evidence="6" type="ORF">ACHAXA_003237</name>
</gene>
<dbReference type="InterPro" id="IPR051455">
    <property type="entry name" value="Bact_solute-bind_prot3"/>
</dbReference>
<organism evidence="6 7">
    <name type="scientific">Cyclostephanos tholiformis</name>
    <dbReference type="NCBI Taxonomy" id="382380"/>
    <lineage>
        <taxon>Eukaryota</taxon>
        <taxon>Sar</taxon>
        <taxon>Stramenopiles</taxon>
        <taxon>Ochrophyta</taxon>
        <taxon>Bacillariophyta</taxon>
        <taxon>Coscinodiscophyceae</taxon>
        <taxon>Thalassiosirophycidae</taxon>
        <taxon>Stephanodiscales</taxon>
        <taxon>Stephanodiscaceae</taxon>
        <taxon>Cyclostephanos</taxon>
    </lineage>
</organism>
<evidence type="ECO:0000256" key="1">
    <source>
        <dbReference type="ARBA" id="ARBA00010333"/>
    </source>
</evidence>
<feature type="compositionally biased region" description="Low complexity" evidence="4">
    <location>
        <begin position="177"/>
        <end position="186"/>
    </location>
</feature>
<dbReference type="PANTHER" id="PTHR30085">
    <property type="entry name" value="AMINO ACID ABC TRANSPORTER PERMEASE"/>
    <property type="match status" value="1"/>
</dbReference>
<dbReference type="EMBL" id="JALLPB020000520">
    <property type="protein sequence ID" value="KAL3808339.1"/>
    <property type="molecule type" value="Genomic_DNA"/>
</dbReference>
<evidence type="ECO:0000256" key="3">
    <source>
        <dbReference type="ARBA" id="ARBA00022729"/>
    </source>
</evidence>
<feature type="compositionally biased region" description="Basic and acidic residues" evidence="4">
    <location>
        <begin position="194"/>
        <end position="211"/>
    </location>
</feature>
<evidence type="ECO:0000256" key="2">
    <source>
        <dbReference type="ARBA" id="ARBA00022448"/>
    </source>
</evidence>
<feature type="compositionally biased region" description="Polar residues" evidence="4">
    <location>
        <begin position="46"/>
        <end position="60"/>
    </location>
</feature>
<keyword evidence="3" id="KW-0732">Signal</keyword>
<dbReference type="InterPro" id="IPR001638">
    <property type="entry name" value="Solute-binding_3/MltF_N"/>
</dbReference>
<feature type="compositionally biased region" description="Acidic residues" evidence="4">
    <location>
        <begin position="83"/>
        <end position="94"/>
    </location>
</feature>
<feature type="compositionally biased region" description="Acidic residues" evidence="4">
    <location>
        <begin position="1"/>
        <end position="10"/>
    </location>
</feature>
<dbReference type="AlphaFoldDB" id="A0ABD3R6A7"/>
<comment type="caution">
    <text evidence="6">The sequence shown here is derived from an EMBL/GenBank/DDBJ whole genome shotgun (WGS) entry which is preliminary data.</text>
</comment>
<dbReference type="Gene3D" id="3.40.190.10">
    <property type="entry name" value="Periplasmic binding protein-like II"/>
    <property type="match status" value="2"/>
</dbReference>
<dbReference type="PANTHER" id="PTHR30085:SF6">
    <property type="entry name" value="ABC TRANSPORTER GLUTAMINE-BINDING PROTEIN GLNH"/>
    <property type="match status" value="1"/>
</dbReference>
<evidence type="ECO:0000313" key="7">
    <source>
        <dbReference type="Proteomes" id="UP001530377"/>
    </source>
</evidence>
<evidence type="ECO:0000313" key="6">
    <source>
        <dbReference type="EMBL" id="KAL3808339.1"/>
    </source>
</evidence>
<evidence type="ECO:0000259" key="5">
    <source>
        <dbReference type="SMART" id="SM00062"/>
    </source>
</evidence>
<proteinExistence type="inferred from homology"/>
<comment type="similarity">
    <text evidence="1">Belongs to the bacterial solute-binding protein 3 family.</text>
</comment>
<sequence>MPIDPPDIEDGMAPFPVPSYPTSTTTPTSSRNSRVVRSRSDGRPDVTSSSSTITSRQLATQVAPIGAGGSEAASNDAPSLEIATDDDDIDDDDGGPPRPPSIVSEDGPAPSKFDVEPAIAMETTATVDGDDHPPTTVPSNSGRTIEDVIEDSERDSIVVPPSVMIEDEGGRRRRSSPRSSADPSGANRGGNRGSADDDVPRGAVNHHDRGNDSTYRVPIASLMMDRDSGDVIIATQLEPWWELRRPRLILFAAFALVATAIAVGAAALVRLKSNDNASAASNEATSTAAASSSVSYPPTLVQIREEGVLRCGVPAQKRGWSELNQVKGEKEGISVDFCKAMAAAVLGPEGNFELIDVTAETRFVALANRGIDLLIFGDTHTMERDFHEVTTGTGFQFTDPYLYDWLGFAGLPLAVQCADEFNWSDECSNLKICVRSGSTHEDILRKLFPPMTIIKKDESNLIQGLNDSDCNVIAGEQSDISEVLVRAIGYKGKFSTGVKQLSKEPLAFVTRKDDQSWTDVVNWVLRFLIRAEMTNLTQSIVDELSSLDKVFTNDIDFISALRAAGNYGEIYSRNLEKFVPRTAFNLLHSFSDQNRTGLHYTPPTGSIDVSHHTFAPDGKINAILKRGRLICGVIGNERQSMETDYCNALSASLFSGEKKVDIIKVSNESELDMMNILDSGEVDLIAGVSVRYRSDIITSNESASGLSGLALSQPYFYGEINHDFSQFR</sequence>
<dbReference type="Proteomes" id="UP001530377">
    <property type="component" value="Unassembled WGS sequence"/>
</dbReference>
<feature type="region of interest" description="Disordered" evidence="4">
    <location>
        <begin position="1"/>
        <end position="213"/>
    </location>
</feature>
<keyword evidence="2" id="KW-0813">Transport</keyword>
<feature type="domain" description="Solute-binding protein family 3/N-terminal" evidence="5">
    <location>
        <begin position="308"/>
        <end position="544"/>
    </location>
</feature>
<protein>
    <recommendedName>
        <fullName evidence="5">Solute-binding protein family 3/N-terminal domain-containing protein</fullName>
    </recommendedName>
</protein>
<name>A0ABD3R6A7_9STRA</name>
<dbReference type="SUPFAM" id="SSF53850">
    <property type="entry name" value="Periplasmic binding protein-like II"/>
    <property type="match status" value="1"/>
</dbReference>
<feature type="compositionally biased region" description="Low complexity" evidence="4">
    <location>
        <begin position="20"/>
        <end position="35"/>
    </location>
</feature>
<reference evidence="6 7" key="1">
    <citation type="submission" date="2024-10" db="EMBL/GenBank/DDBJ databases">
        <title>Updated reference genomes for cyclostephanoid diatoms.</title>
        <authorList>
            <person name="Roberts W.R."/>
            <person name="Alverson A.J."/>
        </authorList>
    </citation>
    <scope>NUCLEOTIDE SEQUENCE [LARGE SCALE GENOMIC DNA]</scope>
    <source>
        <strain evidence="6 7">AJA228-03</strain>
    </source>
</reference>
<accession>A0ABD3R6A7</accession>
<dbReference type="SMART" id="SM00062">
    <property type="entry name" value="PBPb"/>
    <property type="match status" value="1"/>
</dbReference>